<accession>A0A409WXI7</accession>
<proteinExistence type="predicted"/>
<reference evidence="1 2" key="1">
    <citation type="journal article" date="2018" name="Evol. Lett.">
        <title>Horizontal gene cluster transfer increased hallucinogenic mushroom diversity.</title>
        <authorList>
            <person name="Reynolds H.T."/>
            <person name="Vijayakumar V."/>
            <person name="Gluck-Thaler E."/>
            <person name="Korotkin H.B."/>
            <person name="Matheny P.B."/>
            <person name="Slot J.C."/>
        </authorList>
    </citation>
    <scope>NUCLEOTIDE SEQUENCE [LARGE SCALE GENOMIC DNA]</scope>
    <source>
        <strain evidence="1 2">2629</strain>
    </source>
</reference>
<name>A0A409WXI7_9AGAR</name>
<organism evidence="1 2">
    <name type="scientific">Panaeolus cyanescens</name>
    <dbReference type="NCBI Taxonomy" id="181874"/>
    <lineage>
        <taxon>Eukaryota</taxon>
        <taxon>Fungi</taxon>
        <taxon>Dikarya</taxon>
        <taxon>Basidiomycota</taxon>
        <taxon>Agaricomycotina</taxon>
        <taxon>Agaricomycetes</taxon>
        <taxon>Agaricomycetidae</taxon>
        <taxon>Agaricales</taxon>
        <taxon>Agaricineae</taxon>
        <taxon>Galeropsidaceae</taxon>
        <taxon>Panaeolus</taxon>
    </lineage>
</organism>
<keyword evidence="2" id="KW-1185">Reference proteome</keyword>
<dbReference type="Proteomes" id="UP000284842">
    <property type="component" value="Unassembled WGS sequence"/>
</dbReference>
<evidence type="ECO:0000313" key="1">
    <source>
        <dbReference type="EMBL" id="PPQ83233.1"/>
    </source>
</evidence>
<dbReference type="InParanoid" id="A0A409WXI7"/>
<dbReference type="OrthoDB" id="3265433at2759"/>
<gene>
    <name evidence="1" type="ORF">CVT24_001322</name>
</gene>
<protein>
    <submittedName>
        <fullName evidence="1">Uncharacterized protein</fullName>
    </submittedName>
</protein>
<dbReference type="AlphaFoldDB" id="A0A409WXI7"/>
<sequence>MYFSFALMVEEKQQRLLTLVKKGGQSPTDPQSKQIEHDRQELWSLLPKLRTLERNAQLVSVADTEQIDPDEETTALLPENHLILCPSNNNVPRSSSPQELQMRIHYAGLYLNRIRELVVDKSLQYSHVVRGQPLKAVMTRSRGKIQDLASELDLEARLYRQTRQRLVTLGADADILAVYQELNPKDTAASTLILSPNERGSTKVADTLSWIWLSRIAARGSTASMANASVDPVAQKEFLRVHWLRARALYHRWREEHMLVKNEMNWTVRYFLKKSGYWTDASALAGISLPAGAYAQRKAAAWLRLATQADIAFRSACTEYTSPM</sequence>
<evidence type="ECO:0000313" key="2">
    <source>
        <dbReference type="Proteomes" id="UP000284842"/>
    </source>
</evidence>
<comment type="caution">
    <text evidence="1">The sequence shown here is derived from an EMBL/GenBank/DDBJ whole genome shotgun (WGS) entry which is preliminary data.</text>
</comment>
<dbReference type="EMBL" id="NHTK01005051">
    <property type="protein sequence ID" value="PPQ83233.1"/>
    <property type="molecule type" value="Genomic_DNA"/>
</dbReference>